<keyword evidence="3" id="KW-1185">Reference proteome</keyword>
<reference evidence="2 3" key="2">
    <citation type="submission" date="2018-11" db="EMBL/GenBank/DDBJ databases">
        <authorList>
            <consortium name="Pathogen Informatics"/>
        </authorList>
    </citation>
    <scope>NUCLEOTIDE SEQUENCE [LARGE SCALE GENOMIC DNA]</scope>
    <source>
        <strain evidence="2 3">MHpl1</strain>
    </source>
</reference>
<organism evidence="4">
    <name type="scientific">Haemonchus placei</name>
    <name type="common">Barber's pole worm</name>
    <dbReference type="NCBI Taxonomy" id="6290"/>
    <lineage>
        <taxon>Eukaryota</taxon>
        <taxon>Metazoa</taxon>
        <taxon>Ecdysozoa</taxon>
        <taxon>Nematoda</taxon>
        <taxon>Chromadorea</taxon>
        <taxon>Rhabditida</taxon>
        <taxon>Rhabditina</taxon>
        <taxon>Rhabditomorpha</taxon>
        <taxon>Strongyloidea</taxon>
        <taxon>Trichostrongylidae</taxon>
        <taxon>Haemonchus</taxon>
    </lineage>
</organism>
<evidence type="ECO:0000313" key="4">
    <source>
        <dbReference type="WBParaSite" id="HPLM_0000156501-mRNA-1"/>
    </source>
</evidence>
<dbReference type="PANTHER" id="PTHR22941:SF11">
    <property type="entry name" value="SERPENTINE RECEPTOR, CLASS H"/>
    <property type="match status" value="1"/>
</dbReference>
<sequence>MTGSYRYLPSMIECDDFDLEPGFYLNLMHTLSIVALAMNLFAVYCVVCKSTKQMGVYKWYLLIYQAASTLFDFVYTSLTLPVIFFPVPMGYPGAWIAEWLSISSHAATITVILTCSMMAAAVLSLFNYRISDNGKSRYCYVIGQLFQLLVCDGLEHSPRFWRDSRRDIFSQRYSCAKSAMSVPKLTVFSLDKLEWIGTLVGGLAILGLIICIASVILSFRFIKRRGNLSSKTRQMQKRFLIYLCVQVGYLVQSCKLHTACEGISKIFNPYVTICIVTPSQKHRSIQKSTKDVDCLVIL</sequence>
<feature type="transmembrane region" description="Helical" evidence="1">
    <location>
        <begin position="105"/>
        <end position="126"/>
    </location>
</feature>
<dbReference type="PANTHER" id="PTHR22941">
    <property type="entry name" value="SERPENTINE RECEPTOR"/>
    <property type="match status" value="1"/>
</dbReference>
<feature type="transmembrane region" description="Helical" evidence="1">
    <location>
        <begin position="27"/>
        <end position="47"/>
    </location>
</feature>
<dbReference type="Proteomes" id="UP000268014">
    <property type="component" value="Unassembled WGS sequence"/>
</dbReference>
<proteinExistence type="predicted"/>
<evidence type="ECO:0000256" key="1">
    <source>
        <dbReference type="SAM" id="Phobius"/>
    </source>
</evidence>
<feature type="transmembrane region" description="Helical" evidence="1">
    <location>
        <begin position="59"/>
        <end position="85"/>
    </location>
</feature>
<accession>A0A0N4VW95</accession>
<keyword evidence="1" id="KW-0812">Transmembrane</keyword>
<keyword evidence="1" id="KW-0472">Membrane</keyword>
<keyword evidence="1" id="KW-1133">Transmembrane helix</keyword>
<feature type="transmembrane region" description="Helical" evidence="1">
    <location>
        <begin position="195"/>
        <end position="219"/>
    </location>
</feature>
<dbReference type="WBParaSite" id="HPLM_0000156501-mRNA-1">
    <property type="protein sequence ID" value="HPLM_0000156501-mRNA-1"/>
    <property type="gene ID" value="HPLM_0000156501"/>
</dbReference>
<evidence type="ECO:0000313" key="3">
    <source>
        <dbReference type="Proteomes" id="UP000268014"/>
    </source>
</evidence>
<evidence type="ECO:0000313" key="2">
    <source>
        <dbReference type="EMBL" id="VDO10139.1"/>
    </source>
</evidence>
<dbReference type="OrthoDB" id="5865150at2759"/>
<name>A0A0N4VW95_HAEPC</name>
<dbReference type="OMA" id="TACEGIS"/>
<gene>
    <name evidence="2" type="ORF">HPLM_LOCUS1562</name>
</gene>
<dbReference type="AlphaFoldDB" id="A0A0N4VW95"/>
<protein>
    <submittedName>
        <fullName evidence="4">G protein-coupled receptor</fullName>
    </submittedName>
</protein>
<dbReference type="InterPro" id="IPR019422">
    <property type="entry name" value="7TM_GPCR_serpentine_rcpt_Srh"/>
</dbReference>
<dbReference type="Pfam" id="PF10318">
    <property type="entry name" value="7TM_GPCR_Srh"/>
    <property type="match status" value="1"/>
</dbReference>
<dbReference type="InterPro" id="IPR053220">
    <property type="entry name" value="Nematode_rcpt-like_serp_H"/>
</dbReference>
<dbReference type="EMBL" id="UZAF01002149">
    <property type="protein sequence ID" value="VDO10139.1"/>
    <property type="molecule type" value="Genomic_DNA"/>
</dbReference>
<reference evidence="4" key="1">
    <citation type="submission" date="2017-02" db="UniProtKB">
        <authorList>
            <consortium name="WormBaseParasite"/>
        </authorList>
    </citation>
    <scope>IDENTIFICATION</scope>
</reference>